<feature type="domain" description="VOC" evidence="2">
    <location>
        <begin position="158"/>
        <end position="274"/>
    </location>
</feature>
<name>A0ABY8QYF8_9MICO</name>
<dbReference type="EMBL" id="CP090958">
    <property type="protein sequence ID" value="WGW14062.1"/>
    <property type="molecule type" value="Genomic_DNA"/>
</dbReference>
<reference evidence="3 4" key="1">
    <citation type="submission" date="2023-05" db="EMBL/GenBank/DDBJ databases">
        <title>Lithophilousrod everest ZFBP1038 complete genpme.</title>
        <authorList>
            <person name="Tian M."/>
        </authorList>
    </citation>
    <scope>NUCLEOTIDE SEQUENCE [LARGE SCALE GENOMIC DNA]</scope>
    <source>
        <strain evidence="3 4">ZFBP1038</strain>
    </source>
</reference>
<dbReference type="PANTHER" id="PTHR43279:SF1">
    <property type="entry name" value="CATECHOL-2,3-DIOXYGENASE"/>
    <property type="match status" value="1"/>
</dbReference>
<dbReference type="Gene3D" id="3.10.180.10">
    <property type="entry name" value="2,3-Dihydroxybiphenyl 1,2-Dioxygenase, domain 1"/>
    <property type="match status" value="2"/>
</dbReference>
<evidence type="ECO:0000313" key="4">
    <source>
        <dbReference type="Proteomes" id="UP001209083"/>
    </source>
</evidence>
<evidence type="ECO:0000256" key="1">
    <source>
        <dbReference type="ARBA" id="ARBA00022723"/>
    </source>
</evidence>
<dbReference type="RefSeq" id="WP_349640877.1">
    <property type="nucleotide sequence ID" value="NZ_CP090958.1"/>
</dbReference>
<keyword evidence="4" id="KW-1185">Reference proteome</keyword>
<organism evidence="3 4">
    <name type="scientific">Saxibacter everestensis</name>
    <dbReference type="NCBI Taxonomy" id="2909229"/>
    <lineage>
        <taxon>Bacteria</taxon>
        <taxon>Bacillati</taxon>
        <taxon>Actinomycetota</taxon>
        <taxon>Actinomycetes</taxon>
        <taxon>Micrococcales</taxon>
        <taxon>Brevibacteriaceae</taxon>
        <taxon>Saxibacter</taxon>
    </lineage>
</organism>
<gene>
    <name evidence="3" type="ORF">LWF01_09410</name>
</gene>
<protein>
    <submittedName>
        <fullName evidence="3">VOC family protein</fullName>
    </submittedName>
</protein>
<dbReference type="PROSITE" id="PS51819">
    <property type="entry name" value="VOC"/>
    <property type="match status" value="2"/>
</dbReference>
<dbReference type="InterPro" id="IPR037523">
    <property type="entry name" value="VOC_core"/>
</dbReference>
<dbReference type="PROSITE" id="PS00934">
    <property type="entry name" value="GLYOXALASE_I_1"/>
    <property type="match status" value="1"/>
</dbReference>
<dbReference type="InterPro" id="IPR018146">
    <property type="entry name" value="Glyoxalase_1_CS"/>
</dbReference>
<evidence type="ECO:0000259" key="2">
    <source>
        <dbReference type="PROSITE" id="PS51819"/>
    </source>
</evidence>
<dbReference type="SUPFAM" id="SSF54593">
    <property type="entry name" value="Glyoxalase/Bleomycin resistance protein/Dihydroxybiphenyl dioxygenase"/>
    <property type="match status" value="1"/>
</dbReference>
<proteinExistence type="predicted"/>
<dbReference type="Pfam" id="PF00903">
    <property type="entry name" value="Glyoxalase"/>
    <property type="match status" value="2"/>
</dbReference>
<keyword evidence="1" id="KW-0479">Metal-binding</keyword>
<dbReference type="PANTHER" id="PTHR43279">
    <property type="entry name" value="CATECHOL-2,3-DIOXYGENASE"/>
    <property type="match status" value="1"/>
</dbReference>
<evidence type="ECO:0000313" key="3">
    <source>
        <dbReference type="EMBL" id="WGW14062.1"/>
    </source>
</evidence>
<sequence length="274" mass="29929">MAAVTLYVADFEAMISYYRDALRLTLQSRSTQVATLGRSGVPIITLRHEPQLPLPSRAEAGLFHTALLFGTEASLAATVASAAQHRASRYVGSADHLVSKAFYFTDPESNGIELYWDRPRSSWTFRDGRVEMDSLFLDPNDYLATHLDDSTQLAAPASVGHVHLQVGDTQLARKFYVDTLGFETTAAWNGALFVSAGGYHHHMAMNTWNSAGAGPRAATLGLGEVSITVPSRSDIEAVMERLRHSNIQIRDDGAGISFDDPWRNLITINSAHPA</sequence>
<accession>A0ABY8QYF8</accession>
<dbReference type="InterPro" id="IPR004360">
    <property type="entry name" value="Glyas_Fos-R_dOase_dom"/>
</dbReference>
<feature type="domain" description="VOC" evidence="2">
    <location>
        <begin position="1"/>
        <end position="117"/>
    </location>
</feature>
<dbReference type="InterPro" id="IPR029068">
    <property type="entry name" value="Glyas_Bleomycin-R_OHBP_Dase"/>
</dbReference>
<dbReference type="Proteomes" id="UP001209083">
    <property type="component" value="Chromosome"/>
</dbReference>